<dbReference type="AlphaFoldDB" id="A0A132B8T5"/>
<dbReference type="RefSeq" id="XP_018063018.1">
    <property type="nucleotide sequence ID" value="XM_018220716.1"/>
</dbReference>
<dbReference type="InParanoid" id="A0A132B8T5"/>
<dbReference type="KEGG" id="psco:LY89DRAFT_741515"/>
<keyword evidence="3" id="KW-1185">Reference proteome</keyword>
<accession>A0A132B8T5</accession>
<dbReference type="EMBL" id="KQ947434">
    <property type="protein sequence ID" value="KUJ08663.1"/>
    <property type="molecule type" value="Genomic_DNA"/>
</dbReference>
<protein>
    <submittedName>
        <fullName evidence="2">Uncharacterized protein</fullName>
    </submittedName>
</protein>
<reference evidence="2 3" key="1">
    <citation type="submission" date="2015-10" db="EMBL/GenBank/DDBJ databases">
        <title>Full genome of DAOMC 229536 Phialocephala scopiformis, a fungal endophyte of spruce producing the potent anti-insectan compound rugulosin.</title>
        <authorList>
            <consortium name="DOE Joint Genome Institute"/>
            <person name="Walker A.K."/>
            <person name="Frasz S.L."/>
            <person name="Seifert K.A."/>
            <person name="Miller J.D."/>
            <person name="Mondo S.J."/>
            <person name="Labutti K."/>
            <person name="Lipzen A."/>
            <person name="Dockter R."/>
            <person name="Kennedy M."/>
            <person name="Grigoriev I.V."/>
            <person name="Spatafora J.W."/>
        </authorList>
    </citation>
    <scope>NUCLEOTIDE SEQUENCE [LARGE SCALE GENOMIC DNA]</scope>
    <source>
        <strain evidence="2 3">CBS 120377</strain>
    </source>
</reference>
<proteinExistence type="predicted"/>
<dbReference type="Proteomes" id="UP000070700">
    <property type="component" value="Unassembled WGS sequence"/>
</dbReference>
<feature type="region of interest" description="Disordered" evidence="1">
    <location>
        <begin position="1"/>
        <end position="26"/>
    </location>
</feature>
<dbReference type="OrthoDB" id="3545725at2759"/>
<gene>
    <name evidence="2" type="ORF">LY89DRAFT_741515</name>
</gene>
<evidence type="ECO:0000256" key="1">
    <source>
        <dbReference type="SAM" id="MobiDB-lite"/>
    </source>
</evidence>
<organism evidence="2 3">
    <name type="scientific">Mollisia scopiformis</name>
    <name type="common">Conifer needle endophyte fungus</name>
    <name type="synonym">Phialocephala scopiformis</name>
    <dbReference type="NCBI Taxonomy" id="149040"/>
    <lineage>
        <taxon>Eukaryota</taxon>
        <taxon>Fungi</taxon>
        <taxon>Dikarya</taxon>
        <taxon>Ascomycota</taxon>
        <taxon>Pezizomycotina</taxon>
        <taxon>Leotiomycetes</taxon>
        <taxon>Helotiales</taxon>
        <taxon>Mollisiaceae</taxon>
        <taxon>Mollisia</taxon>
    </lineage>
</organism>
<dbReference type="GeneID" id="28830442"/>
<evidence type="ECO:0000313" key="3">
    <source>
        <dbReference type="Proteomes" id="UP000070700"/>
    </source>
</evidence>
<sequence length="145" mass="16578">MEKSKEASVEKCRDGKEGQKSASANAKSYKGLLKSLARMRQQPNRHEELASKTSQWTWTNKQCREWITAVSVWYLGYDEVDGEKAAAKFQGFGPSLFATTIRNWEMIFGNKHKAHSVCMLIYNLQREKGAVPRSIGVHDPWKEVQ</sequence>
<evidence type="ECO:0000313" key="2">
    <source>
        <dbReference type="EMBL" id="KUJ08663.1"/>
    </source>
</evidence>
<name>A0A132B8T5_MOLSC</name>
<feature type="compositionally biased region" description="Basic and acidic residues" evidence="1">
    <location>
        <begin position="1"/>
        <end position="19"/>
    </location>
</feature>